<gene>
    <name evidence="1" type="ORF">F4820DRAFT_79815</name>
</gene>
<name>A0ACB9YPZ0_9PEZI</name>
<comment type="caution">
    <text evidence="1">The sequence shown here is derived from an EMBL/GenBank/DDBJ whole genome shotgun (WGS) entry which is preliminary data.</text>
</comment>
<keyword evidence="2" id="KW-1185">Reference proteome</keyword>
<dbReference type="Proteomes" id="UP001497700">
    <property type="component" value="Unassembled WGS sequence"/>
</dbReference>
<dbReference type="EMBL" id="MU393560">
    <property type="protein sequence ID" value="KAI4861191.1"/>
    <property type="molecule type" value="Genomic_DNA"/>
</dbReference>
<accession>A0ACB9YPZ0</accession>
<proteinExistence type="predicted"/>
<evidence type="ECO:0000313" key="1">
    <source>
        <dbReference type="EMBL" id="KAI4861191.1"/>
    </source>
</evidence>
<sequence>MEMDGDFTKTFVIALVASAVAVVVFTGLLYYIALNWSMLLRRATPNRWSSPPSEKTTWPQPRTSDESKIDFSHFSPVSSPSFSLRSSRGSNEPMFKKSEAMHNDMLVESVEPVEPVTPPRSVKL</sequence>
<protein>
    <submittedName>
        <fullName evidence="1">Uncharacterized protein</fullName>
    </submittedName>
</protein>
<evidence type="ECO:0000313" key="2">
    <source>
        <dbReference type="Proteomes" id="UP001497700"/>
    </source>
</evidence>
<organism evidence="1 2">
    <name type="scientific">Hypoxylon rubiginosum</name>
    <dbReference type="NCBI Taxonomy" id="110542"/>
    <lineage>
        <taxon>Eukaryota</taxon>
        <taxon>Fungi</taxon>
        <taxon>Dikarya</taxon>
        <taxon>Ascomycota</taxon>
        <taxon>Pezizomycotina</taxon>
        <taxon>Sordariomycetes</taxon>
        <taxon>Xylariomycetidae</taxon>
        <taxon>Xylariales</taxon>
        <taxon>Hypoxylaceae</taxon>
        <taxon>Hypoxylon</taxon>
    </lineage>
</organism>
<reference evidence="1 2" key="1">
    <citation type="journal article" date="2022" name="New Phytol.">
        <title>Ecological generalism drives hyperdiversity of secondary metabolite gene clusters in xylarialean endophytes.</title>
        <authorList>
            <person name="Franco M.E.E."/>
            <person name="Wisecaver J.H."/>
            <person name="Arnold A.E."/>
            <person name="Ju Y.M."/>
            <person name="Slot J.C."/>
            <person name="Ahrendt S."/>
            <person name="Moore L.P."/>
            <person name="Eastman K.E."/>
            <person name="Scott K."/>
            <person name="Konkel Z."/>
            <person name="Mondo S.J."/>
            <person name="Kuo A."/>
            <person name="Hayes R.D."/>
            <person name="Haridas S."/>
            <person name="Andreopoulos B."/>
            <person name="Riley R."/>
            <person name="LaButti K."/>
            <person name="Pangilinan J."/>
            <person name="Lipzen A."/>
            <person name="Amirebrahimi M."/>
            <person name="Yan J."/>
            <person name="Adam C."/>
            <person name="Keymanesh K."/>
            <person name="Ng V."/>
            <person name="Louie K."/>
            <person name="Northen T."/>
            <person name="Drula E."/>
            <person name="Henrissat B."/>
            <person name="Hsieh H.M."/>
            <person name="Youens-Clark K."/>
            <person name="Lutzoni F."/>
            <person name="Miadlikowska J."/>
            <person name="Eastwood D.C."/>
            <person name="Hamelin R.C."/>
            <person name="Grigoriev I.V."/>
            <person name="U'Ren J.M."/>
        </authorList>
    </citation>
    <scope>NUCLEOTIDE SEQUENCE [LARGE SCALE GENOMIC DNA]</scope>
    <source>
        <strain evidence="1 2">CBS 119005</strain>
    </source>
</reference>